<evidence type="ECO:0000259" key="5">
    <source>
        <dbReference type="Pfam" id="PF08241"/>
    </source>
</evidence>
<organism evidence="6 7">
    <name type="scientific">Streptomyces daqingensis</name>
    <dbReference type="NCBI Taxonomy" id="1472640"/>
    <lineage>
        <taxon>Bacteria</taxon>
        <taxon>Bacillati</taxon>
        <taxon>Actinomycetota</taxon>
        <taxon>Actinomycetes</taxon>
        <taxon>Kitasatosporales</taxon>
        <taxon>Streptomycetaceae</taxon>
        <taxon>Streptomyces</taxon>
    </lineage>
</organism>
<protein>
    <submittedName>
        <fullName evidence="6">Methyltransferase type 11</fullName>
    </submittedName>
</protein>
<evidence type="ECO:0000256" key="2">
    <source>
        <dbReference type="ARBA" id="ARBA00022603"/>
    </source>
</evidence>
<evidence type="ECO:0000313" key="7">
    <source>
        <dbReference type="Proteomes" id="UP000631535"/>
    </source>
</evidence>
<evidence type="ECO:0000256" key="3">
    <source>
        <dbReference type="ARBA" id="ARBA00022679"/>
    </source>
</evidence>
<keyword evidence="7" id="KW-1185">Reference proteome</keyword>
<reference evidence="7" key="1">
    <citation type="journal article" date="2019" name="Int. J. Syst. Evol. Microbiol.">
        <title>The Global Catalogue of Microorganisms (GCM) 10K type strain sequencing project: providing services to taxonomists for standard genome sequencing and annotation.</title>
        <authorList>
            <consortium name="The Broad Institute Genomics Platform"/>
            <consortium name="The Broad Institute Genome Sequencing Center for Infectious Disease"/>
            <person name="Wu L."/>
            <person name="Ma J."/>
        </authorList>
    </citation>
    <scope>NUCLEOTIDE SEQUENCE [LARGE SCALE GENOMIC DNA]</scope>
    <source>
        <strain evidence="7">CGMCC 4.7178</strain>
    </source>
</reference>
<proteinExistence type="inferred from homology"/>
<comment type="caution">
    <text evidence="6">The sequence shown here is derived from an EMBL/GenBank/DDBJ whole genome shotgun (WGS) entry which is preliminary data.</text>
</comment>
<evidence type="ECO:0000256" key="1">
    <source>
        <dbReference type="ARBA" id="ARBA00008361"/>
    </source>
</evidence>
<dbReference type="PANTHER" id="PTHR44942">
    <property type="entry name" value="METHYLTRANSF_11 DOMAIN-CONTAINING PROTEIN"/>
    <property type="match status" value="1"/>
</dbReference>
<feature type="domain" description="Methyltransferase type 11" evidence="5">
    <location>
        <begin position="51"/>
        <end position="138"/>
    </location>
</feature>
<dbReference type="Proteomes" id="UP000631535">
    <property type="component" value="Unassembled WGS sequence"/>
</dbReference>
<evidence type="ECO:0000256" key="4">
    <source>
        <dbReference type="SAM" id="MobiDB-lite"/>
    </source>
</evidence>
<feature type="region of interest" description="Disordered" evidence="4">
    <location>
        <begin position="1"/>
        <end position="21"/>
    </location>
</feature>
<gene>
    <name evidence="6" type="ORF">GCM10012287_35760</name>
</gene>
<dbReference type="InterPro" id="IPR051052">
    <property type="entry name" value="Diverse_substrate_MTase"/>
</dbReference>
<dbReference type="InterPro" id="IPR013216">
    <property type="entry name" value="Methyltransf_11"/>
</dbReference>
<accession>A0ABQ2MHB4</accession>
<dbReference type="EMBL" id="BMMP01000011">
    <property type="protein sequence ID" value="GGO52134.1"/>
    <property type="molecule type" value="Genomic_DNA"/>
</dbReference>
<dbReference type="SUPFAM" id="SSF53335">
    <property type="entry name" value="S-adenosyl-L-methionine-dependent methyltransferases"/>
    <property type="match status" value="1"/>
</dbReference>
<dbReference type="CDD" id="cd02440">
    <property type="entry name" value="AdoMet_MTases"/>
    <property type="match status" value="1"/>
</dbReference>
<name>A0ABQ2MHB4_9ACTN</name>
<feature type="compositionally biased region" description="Polar residues" evidence="4">
    <location>
        <begin position="1"/>
        <end position="12"/>
    </location>
</feature>
<comment type="similarity">
    <text evidence="1">Belongs to the methyltransferase superfamily.</text>
</comment>
<evidence type="ECO:0000313" key="6">
    <source>
        <dbReference type="EMBL" id="GGO52134.1"/>
    </source>
</evidence>
<keyword evidence="2 6" id="KW-0489">Methyltransferase</keyword>
<keyword evidence="3" id="KW-0808">Transferase</keyword>
<dbReference type="RefSeq" id="WP_229711968.1">
    <property type="nucleotide sequence ID" value="NZ_BMMP01000011.1"/>
</dbReference>
<dbReference type="Gene3D" id="3.40.50.150">
    <property type="entry name" value="Vaccinia Virus protein VP39"/>
    <property type="match status" value="1"/>
</dbReference>
<sequence>MPTFSHSGNESHPQVAASFGVDTERYDRARPRYPEGMVRRIVAESPGTDVLDVGCGTGIAARQFQGAGCRVLGVEPDARMAAAARNRGLETEVATFEGWDPAGRLFDAVVAGQSWHWVDPLEGAYKAVDVLRPGGRFAAFWHVFQLPPEVAEGFAAAYQRAVPHAPAEPPSAEQLMSGYETLFAKVADGLWETGAFTEPEEWRFDWEYHCTRDAWLDQLPTLGLLTSLPPDKVAQVLEGAGAAVDVVGGSFTMRYTTVAVTADCP</sequence>
<dbReference type="PANTHER" id="PTHR44942:SF4">
    <property type="entry name" value="METHYLTRANSFERASE TYPE 11 DOMAIN-CONTAINING PROTEIN"/>
    <property type="match status" value="1"/>
</dbReference>
<dbReference type="InterPro" id="IPR029063">
    <property type="entry name" value="SAM-dependent_MTases_sf"/>
</dbReference>
<dbReference type="GO" id="GO:0032259">
    <property type="term" value="P:methylation"/>
    <property type="evidence" value="ECO:0007669"/>
    <property type="project" value="UniProtKB-KW"/>
</dbReference>
<dbReference type="Pfam" id="PF08241">
    <property type="entry name" value="Methyltransf_11"/>
    <property type="match status" value="1"/>
</dbReference>
<dbReference type="GO" id="GO:0008168">
    <property type="term" value="F:methyltransferase activity"/>
    <property type="evidence" value="ECO:0007669"/>
    <property type="project" value="UniProtKB-KW"/>
</dbReference>